<dbReference type="InParanoid" id="B9SPF0"/>
<protein>
    <submittedName>
        <fullName evidence="2">Uncharacterized protein</fullName>
    </submittedName>
</protein>
<feature type="compositionally biased region" description="Pro residues" evidence="1">
    <location>
        <begin position="22"/>
        <end position="46"/>
    </location>
</feature>
<evidence type="ECO:0000313" key="3">
    <source>
        <dbReference type="Proteomes" id="UP000008311"/>
    </source>
</evidence>
<reference evidence="3" key="1">
    <citation type="journal article" date="2010" name="Nat. Biotechnol.">
        <title>Draft genome sequence of the oilseed species Ricinus communis.</title>
        <authorList>
            <person name="Chan A.P."/>
            <person name="Crabtree J."/>
            <person name="Zhao Q."/>
            <person name="Lorenzi H."/>
            <person name="Orvis J."/>
            <person name="Puiu D."/>
            <person name="Melake-Berhan A."/>
            <person name="Jones K.M."/>
            <person name="Redman J."/>
            <person name="Chen G."/>
            <person name="Cahoon E.B."/>
            <person name="Gedil M."/>
            <person name="Stanke M."/>
            <person name="Haas B.J."/>
            <person name="Wortman J.R."/>
            <person name="Fraser-Liggett C.M."/>
            <person name="Ravel J."/>
            <person name="Rabinowicz P.D."/>
        </authorList>
    </citation>
    <scope>NUCLEOTIDE SEQUENCE [LARGE SCALE GENOMIC DNA]</scope>
    <source>
        <strain evidence="3">cv. Hale</strain>
    </source>
</reference>
<name>B9SPF0_RICCO</name>
<proteinExistence type="predicted"/>
<feature type="region of interest" description="Disordered" evidence="1">
    <location>
        <begin position="16"/>
        <end position="46"/>
    </location>
</feature>
<sequence>MNGRVLILIQEEFHFLPVETQQPPPPPPPPPQPPPPPPPPQPVPPPAATAPFFPAYLLWGLLLVAPAEAVGANSFPRQQPIGTI</sequence>
<evidence type="ECO:0000313" key="2">
    <source>
        <dbReference type="EMBL" id="EEF34500.1"/>
    </source>
</evidence>
<evidence type="ECO:0000256" key="1">
    <source>
        <dbReference type="SAM" id="MobiDB-lite"/>
    </source>
</evidence>
<dbReference type="Proteomes" id="UP000008311">
    <property type="component" value="Unassembled WGS sequence"/>
</dbReference>
<accession>B9SPF0</accession>
<gene>
    <name evidence="2" type="ORF">RCOM_0085350</name>
</gene>
<organism evidence="2 3">
    <name type="scientific">Ricinus communis</name>
    <name type="common">Castor bean</name>
    <dbReference type="NCBI Taxonomy" id="3988"/>
    <lineage>
        <taxon>Eukaryota</taxon>
        <taxon>Viridiplantae</taxon>
        <taxon>Streptophyta</taxon>
        <taxon>Embryophyta</taxon>
        <taxon>Tracheophyta</taxon>
        <taxon>Spermatophyta</taxon>
        <taxon>Magnoliopsida</taxon>
        <taxon>eudicotyledons</taxon>
        <taxon>Gunneridae</taxon>
        <taxon>Pentapetalae</taxon>
        <taxon>rosids</taxon>
        <taxon>fabids</taxon>
        <taxon>Malpighiales</taxon>
        <taxon>Euphorbiaceae</taxon>
        <taxon>Acalyphoideae</taxon>
        <taxon>Acalypheae</taxon>
        <taxon>Ricinus</taxon>
    </lineage>
</organism>
<dbReference type="AlphaFoldDB" id="B9SPF0"/>
<dbReference type="EMBL" id="EQ974066">
    <property type="protein sequence ID" value="EEF34500.1"/>
    <property type="molecule type" value="Genomic_DNA"/>
</dbReference>
<keyword evidence="3" id="KW-1185">Reference proteome</keyword>